<name>D1AD49_THECD</name>
<keyword evidence="1" id="KW-1133">Transmembrane helix</keyword>
<proteinExistence type="predicted"/>
<reference evidence="4 5" key="1">
    <citation type="journal article" date="2011" name="Stand. Genomic Sci.">
        <title>Complete genome sequence of Thermomonospora curvata type strain (B9).</title>
        <authorList>
            <person name="Chertkov O."/>
            <person name="Sikorski J."/>
            <person name="Nolan M."/>
            <person name="Lapidus A."/>
            <person name="Lucas S."/>
            <person name="Del Rio T.G."/>
            <person name="Tice H."/>
            <person name="Cheng J.F."/>
            <person name="Goodwin L."/>
            <person name="Pitluck S."/>
            <person name="Liolios K."/>
            <person name="Ivanova N."/>
            <person name="Mavromatis K."/>
            <person name="Mikhailova N."/>
            <person name="Ovchinnikova G."/>
            <person name="Pati A."/>
            <person name="Chen A."/>
            <person name="Palaniappan K."/>
            <person name="Djao O.D."/>
            <person name="Land M."/>
            <person name="Hauser L."/>
            <person name="Chang Y.J."/>
            <person name="Jeffries C.D."/>
            <person name="Brettin T."/>
            <person name="Han C."/>
            <person name="Detter J.C."/>
            <person name="Rohde M."/>
            <person name="Goker M."/>
            <person name="Woyke T."/>
            <person name="Bristow J."/>
            <person name="Eisen J.A."/>
            <person name="Markowitz V."/>
            <person name="Hugenholtz P."/>
            <person name="Klenk H.P."/>
            <person name="Kyrpides N.C."/>
        </authorList>
    </citation>
    <scope>NUCLEOTIDE SEQUENCE [LARGE SCALE GENOMIC DNA]</scope>
    <source>
        <strain evidence="5">ATCC 19995 / DSM 43183 / JCM 3096 / KCTC 9072 / NBRC 15933 / NCIMB 10081 / Henssen B9</strain>
    </source>
</reference>
<sequence>MSRLSRKGLGRRGRGPDTRSLLSFTVFAALTTALTVFIAQQILATGWGDRYELTATFDDVTGLLTGDQVKLAGVPVGRVNKIEIRRGRAEVVMEVDRKVRIPDDSTAAVQWRNVMGQRVVYLRPGTSERMLADGGRIPHTQSVVDLGEIVNSLGPLTGSLDPDMLNKLLQGFAQALDGNEQNINTMIQNMEVLLAAFGRRAQTIQRMVEDYQTVAEAVQARDRQIAAAVDNLEKLTEVFAANRRLLDGALVEVSRLTADLDQVLGDNEQQLSRIVENLASFTQTARWKIDNLERMVQQLPLALRQLFASVNGGHFLRSNALCLNIVQGPCPFEMRFPRTGKAPTKEELDKLKQMLTAASTTGGR</sequence>
<evidence type="ECO:0000259" key="3">
    <source>
        <dbReference type="Pfam" id="PF11887"/>
    </source>
</evidence>
<accession>D1AD49</accession>
<feature type="domain" description="Mammalian cell entry C-terminal" evidence="3">
    <location>
        <begin position="128"/>
        <end position="317"/>
    </location>
</feature>
<keyword evidence="5" id="KW-1185">Reference proteome</keyword>
<dbReference type="PANTHER" id="PTHR33371:SF4">
    <property type="entry name" value="INTERMEMBRANE PHOSPHOLIPID TRANSPORT SYSTEM BINDING PROTEIN MLAD"/>
    <property type="match status" value="1"/>
</dbReference>
<dbReference type="EMBL" id="CP001738">
    <property type="protein sequence ID" value="ACY99358.1"/>
    <property type="molecule type" value="Genomic_DNA"/>
</dbReference>
<feature type="domain" description="Mce/MlaD" evidence="2">
    <location>
        <begin position="50"/>
        <end position="125"/>
    </location>
</feature>
<dbReference type="RefSeq" id="WP_012854142.1">
    <property type="nucleotide sequence ID" value="NC_013510.1"/>
</dbReference>
<dbReference type="Pfam" id="PF11887">
    <property type="entry name" value="Mce4_CUP1"/>
    <property type="match status" value="1"/>
</dbReference>
<organism evidence="4 5">
    <name type="scientific">Thermomonospora curvata (strain ATCC 19995 / DSM 43183 / JCM 3096 / KCTC 9072 / NBRC 15933 / NCIMB 10081 / Henssen B9)</name>
    <dbReference type="NCBI Taxonomy" id="471852"/>
    <lineage>
        <taxon>Bacteria</taxon>
        <taxon>Bacillati</taxon>
        <taxon>Actinomycetota</taxon>
        <taxon>Actinomycetes</taxon>
        <taxon>Streptosporangiales</taxon>
        <taxon>Thermomonosporaceae</taxon>
        <taxon>Thermomonospora</taxon>
    </lineage>
</organism>
<dbReference type="STRING" id="471852.Tcur_3827"/>
<dbReference type="KEGG" id="tcu:Tcur_3827"/>
<keyword evidence="1" id="KW-0812">Transmembrane</keyword>
<dbReference type="InterPro" id="IPR005693">
    <property type="entry name" value="Mce"/>
</dbReference>
<dbReference type="HOGENOM" id="CLU_026704_1_0_11"/>
<evidence type="ECO:0000256" key="1">
    <source>
        <dbReference type="SAM" id="Phobius"/>
    </source>
</evidence>
<dbReference type="PANTHER" id="PTHR33371">
    <property type="entry name" value="INTERMEMBRANE PHOSPHOLIPID TRANSPORT SYSTEM BINDING PROTEIN MLAD-RELATED"/>
    <property type="match status" value="1"/>
</dbReference>
<protein>
    <submittedName>
        <fullName evidence="4">Virulence factor Mce family protein</fullName>
    </submittedName>
</protein>
<keyword evidence="1" id="KW-0472">Membrane</keyword>
<evidence type="ECO:0000259" key="2">
    <source>
        <dbReference type="Pfam" id="PF02470"/>
    </source>
</evidence>
<feature type="transmembrane region" description="Helical" evidence="1">
    <location>
        <begin position="21"/>
        <end position="43"/>
    </location>
</feature>
<evidence type="ECO:0000313" key="5">
    <source>
        <dbReference type="Proteomes" id="UP000001918"/>
    </source>
</evidence>
<dbReference type="InterPro" id="IPR003399">
    <property type="entry name" value="Mce/MlaD"/>
</dbReference>
<dbReference type="Pfam" id="PF02470">
    <property type="entry name" value="MlaD"/>
    <property type="match status" value="1"/>
</dbReference>
<dbReference type="InterPro" id="IPR024516">
    <property type="entry name" value="Mce_C"/>
</dbReference>
<dbReference type="NCBIfam" id="TIGR00996">
    <property type="entry name" value="Mtu_fam_mce"/>
    <property type="match status" value="1"/>
</dbReference>
<gene>
    <name evidence="4" type="ordered locus">Tcur_3827</name>
</gene>
<evidence type="ECO:0000313" key="4">
    <source>
        <dbReference type="EMBL" id="ACY99358.1"/>
    </source>
</evidence>
<dbReference type="Proteomes" id="UP000001918">
    <property type="component" value="Chromosome"/>
</dbReference>
<dbReference type="eggNOG" id="COG1463">
    <property type="taxonomic scope" value="Bacteria"/>
</dbReference>
<dbReference type="InterPro" id="IPR052336">
    <property type="entry name" value="MlaD_Phospholipid_Transporter"/>
</dbReference>
<dbReference type="AlphaFoldDB" id="D1AD49"/>